<gene>
    <name evidence="2" type="ORF">RchiOBHm_Chr7g0211481</name>
</gene>
<organism evidence="2 3">
    <name type="scientific">Rosa chinensis</name>
    <name type="common">China rose</name>
    <dbReference type="NCBI Taxonomy" id="74649"/>
    <lineage>
        <taxon>Eukaryota</taxon>
        <taxon>Viridiplantae</taxon>
        <taxon>Streptophyta</taxon>
        <taxon>Embryophyta</taxon>
        <taxon>Tracheophyta</taxon>
        <taxon>Spermatophyta</taxon>
        <taxon>Magnoliopsida</taxon>
        <taxon>eudicotyledons</taxon>
        <taxon>Gunneridae</taxon>
        <taxon>Pentapetalae</taxon>
        <taxon>rosids</taxon>
        <taxon>fabids</taxon>
        <taxon>Rosales</taxon>
        <taxon>Rosaceae</taxon>
        <taxon>Rosoideae</taxon>
        <taxon>Rosoideae incertae sedis</taxon>
        <taxon>Rosa</taxon>
    </lineage>
</organism>
<reference evidence="2 3" key="1">
    <citation type="journal article" date="2018" name="Nat. Genet.">
        <title>The Rosa genome provides new insights in the design of modern roses.</title>
        <authorList>
            <person name="Bendahmane M."/>
        </authorList>
    </citation>
    <scope>NUCLEOTIDE SEQUENCE [LARGE SCALE GENOMIC DNA]</scope>
    <source>
        <strain evidence="3">cv. Old Blush</strain>
    </source>
</reference>
<evidence type="ECO:0008006" key="4">
    <source>
        <dbReference type="Google" id="ProtNLM"/>
    </source>
</evidence>
<dbReference type="Gramene" id="PRQ18920">
    <property type="protein sequence ID" value="PRQ18920"/>
    <property type="gene ID" value="RchiOBHm_Chr7g0211481"/>
</dbReference>
<keyword evidence="3" id="KW-1185">Reference proteome</keyword>
<accession>A0A2P6PAH0</accession>
<protein>
    <recommendedName>
        <fullName evidence="4">Late nodulin</fullName>
    </recommendedName>
</protein>
<evidence type="ECO:0000313" key="2">
    <source>
        <dbReference type="EMBL" id="PRQ18920.1"/>
    </source>
</evidence>
<keyword evidence="1" id="KW-0732">Signal</keyword>
<feature type="signal peptide" evidence="1">
    <location>
        <begin position="1"/>
        <end position="31"/>
    </location>
</feature>
<sequence>MAAKHFSKPFLVLYILCLLFMVFSGWHMVGSKYSVQCKTQRMAERNCACPVDHFKAKYEFVDNFYEEGGR</sequence>
<dbReference type="EMBL" id="PDCK01000045">
    <property type="protein sequence ID" value="PRQ18920.1"/>
    <property type="molecule type" value="Genomic_DNA"/>
</dbReference>
<evidence type="ECO:0000313" key="3">
    <source>
        <dbReference type="Proteomes" id="UP000238479"/>
    </source>
</evidence>
<name>A0A2P6PAH0_ROSCH</name>
<feature type="chain" id="PRO_5015125987" description="Late nodulin" evidence="1">
    <location>
        <begin position="32"/>
        <end position="70"/>
    </location>
</feature>
<comment type="caution">
    <text evidence="2">The sequence shown here is derived from an EMBL/GenBank/DDBJ whole genome shotgun (WGS) entry which is preliminary data.</text>
</comment>
<proteinExistence type="predicted"/>
<dbReference type="AlphaFoldDB" id="A0A2P6PAH0"/>
<dbReference type="Proteomes" id="UP000238479">
    <property type="component" value="Chromosome 7"/>
</dbReference>
<evidence type="ECO:0000256" key="1">
    <source>
        <dbReference type="SAM" id="SignalP"/>
    </source>
</evidence>